<dbReference type="GO" id="GO:0005886">
    <property type="term" value="C:plasma membrane"/>
    <property type="evidence" value="ECO:0007669"/>
    <property type="project" value="UniProtKB-SubCell"/>
</dbReference>
<dbReference type="InterPro" id="IPR039421">
    <property type="entry name" value="Type_1_exporter"/>
</dbReference>
<gene>
    <name evidence="12" type="ORF">DFR56_106151</name>
</gene>
<evidence type="ECO:0000256" key="8">
    <source>
        <dbReference type="ARBA" id="ARBA00023136"/>
    </source>
</evidence>
<evidence type="ECO:0000256" key="1">
    <source>
        <dbReference type="ARBA" id="ARBA00004651"/>
    </source>
</evidence>
<dbReference type="FunFam" id="3.40.50.300:FF:000287">
    <property type="entry name" value="Multidrug ABC transporter ATP-binding protein"/>
    <property type="match status" value="1"/>
</dbReference>
<keyword evidence="8 9" id="KW-0472">Membrane</keyword>
<dbReference type="InterPro" id="IPR017871">
    <property type="entry name" value="ABC_transporter-like_CS"/>
</dbReference>
<evidence type="ECO:0000256" key="5">
    <source>
        <dbReference type="ARBA" id="ARBA00022741"/>
    </source>
</evidence>
<dbReference type="Proteomes" id="UP000247978">
    <property type="component" value="Unassembled WGS sequence"/>
</dbReference>
<dbReference type="Pfam" id="PF00664">
    <property type="entry name" value="ABC_membrane"/>
    <property type="match status" value="1"/>
</dbReference>
<dbReference type="GO" id="GO:0015421">
    <property type="term" value="F:ABC-type oligopeptide transporter activity"/>
    <property type="evidence" value="ECO:0007669"/>
    <property type="project" value="TreeGrafter"/>
</dbReference>
<feature type="transmembrane region" description="Helical" evidence="9">
    <location>
        <begin position="87"/>
        <end position="107"/>
    </location>
</feature>
<dbReference type="InterPro" id="IPR036640">
    <property type="entry name" value="ABC1_TM_sf"/>
</dbReference>
<evidence type="ECO:0000256" key="9">
    <source>
        <dbReference type="SAM" id="Phobius"/>
    </source>
</evidence>
<evidence type="ECO:0000313" key="12">
    <source>
        <dbReference type="EMBL" id="PXW87081.1"/>
    </source>
</evidence>
<dbReference type="CDD" id="cd03254">
    <property type="entry name" value="ABCC_Glucan_exporter_like"/>
    <property type="match status" value="1"/>
</dbReference>
<dbReference type="PROSITE" id="PS50893">
    <property type="entry name" value="ABC_TRANSPORTER_2"/>
    <property type="match status" value="1"/>
</dbReference>
<feature type="transmembrane region" description="Helical" evidence="9">
    <location>
        <begin position="192"/>
        <end position="209"/>
    </location>
</feature>
<accession>A0A2V3W1W3</accession>
<dbReference type="FunFam" id="1.20.1560.10:FF:000011">
    <property type="entry name" value="Multidrug ABC transporter ATP-binding protein"/>
    <property type="match status" value="1"/>
</dbReference>
<evidence type="ECO:0000256" key="7">
    <source>
        <dbReference type="ARBA" id="ARBA00022989"/>
    </source>
</evidence>
<name>A0A2V3W1W3_9BACI</name>
<dbReference type="PROSITE" id="PS50929">
    <property type="entry name" value="ABC_TM1F"/>
    <property type="match status" value="1"/>
</dbReference>
<dbReference type="EMBL" id="QJJQ01000006">
    <property type="protein sequence ID" value="PXW87081.1"/>
    <property type="molecule type" value="Genomic_DNA"/>
</dbReference>
<keyword evidence="13" id="KW-1185">Reference proteome</keyword>
<evidence type="ECO:0000259" key="11">
    <source>
        <dbReference type="PROSITE" id="PS50929"/>
    </source>
</evidence>
<dbReference type="InterPro" id="IPR011527">
    <property type="entry name" value="ABC1_TM_dom"/>
</dbReference>
<feature type="domain" description="ABC transmembrane type-1" evidence="11">
    <location>
        <begin position="51"/>
        <end position="333"/>
    </location>
</feature>
<feature type="transmembrane region" description="Helical" evidence="9">
    <location>
        <begin position="283"/>
        <end position="310"/>
    </location>
</feature>
<dbReference type="SUPFAM" id="SSF90123">
    <property type="entry name" value="ABC transporter transmembrane region"/>
    <property type="match status" value="1"/>
</dbReference>
<keyword evidence="4 9" id="KW-0812">Transmembrane</keyword>
<dbReference type="RefSeq" id="WP_110395310.1">
    <property type="nucleotide sequence ID" value="NZ_JBHUHB010000001.1"/>
</dbReference>
<evidence type="ECO:0000256" key="6">
    <source>
        <dbReference type="ARBA" id="ARBA00022840"/>
    </source>
</evidence>
<dbReference type="Pfam" id="PF00005">
    <property type="entry name" value="ABC_tran"/>
    <property type="match status" value="1"/>
</dbReference>
<dbReference type="AlphaFoldDB" id="A0A2V3W1W3"/>
<dbReference type="Gene3D" id="3.40.50.300">
    <property type="entry name" value="P-loop containing nucleotide triphosphate hydrolases"/>
    <property type="match status" value="1"/>
</dbReference>
<dbReference type="InterPro" id="IPR003593">
    <property type="entry name" value="AAA+_ATPase"/>
</dbReference>
<evidence type="ECO:0000256" key="3">
    <source>
        <dbReference type="ARBA" id="ARBA00022475"/>
    </source>
</evidence>
<keyword evidence="3" id="KW-1003">Cell membrane</keyword>
<dbReference type="GO" id="GO:0016887">
    <property type="term" value="F:ATP hydrolysis activity"/>
    <property type="evidence" value="ECO:0007669"/>
    <property type="project" value="InterPro"/>
</dbReference>
<dbReference type="Gene3D" id="1.20.1560.10">
    <property type="entry name" value="ABC transporter type 1, transmembrane domain"/>
    <property type="match status" value="1"/>
</dbReference>
<dbReference type="PROSITE" id="PS00211">
    <property type="entry name" value="ABC_TRANSPORTER_1"/>
    <property type="match status" value="1"/>
</dbReference>
<evidence type="ECO:0000259" key="10">
    <source>
        <dbReference type="PROSITE" id="PS50893"/>
    </source>
</evidence>
<dbReference type="InterPro" id="IPR003439">
    <property type="entry name" value="ABC_transporter-like_ATP-bd"/>
</dbReference>
<sequence length="600" mass="67547">MSSSQLKQPFQYEKITLSSKTDKIKGKRAKNTSKTIKRIGTYLVAEKGKLILVILMVLLSSGLGLLGPYLVGVAIDEFIVTKQSAGLAYLLIWLLIIFILHSASVFLQNFWMIGIAQNTVYTLRKQIYNQFHRLPISYFDVRQQGELMSRVTNDIDNINNTLNQSVIQILASIITLVGTVTVMLLLSPILTLITMTIIPLMFFAMRWITKRTGPLYKMQQNDLGELNGYVEEIVSGQQIVKVFSQEERAIREFKERNEQLKHSGFWAQTIAGYIPKVMNTLNFLSFAFIALFGGILAIKGHITVGVIVIFTEYARQFTRPLNELSNQFNILLSAVAGAERVFSVLDEEVEEVDETGAKELTSVVGHVTFEHVSFSYSNTEVLSDISFEVKPGQTVAFVGHTGAGKTTIVNLLSRFYHYNSGKIMLDGIELKDIKRSSLRSHMAFVLQDTFLFQGTIKDNIRYGRLDATDEEVIHAAKQANAHSFIERLPNGYDTIIDQEGSSISQGQKQLLTVARAMIAEPSMLILDEATSNIDTITELKIQEGLKRLMKNRTSFVIAHRLNTIQQADQIILLENGKIVEQGTHEQLIKKRGKYNELYSK</sequence>
<keyword evidence="7 9" id="KW-1133">Transmembrane helix</keyword>
<feature type="transmembrane region" description="Helical" evidence="9">
    <location>
        <begin position="166"/>
        <end position="186"/>
    </location>
</feature>
<protein>
    <submittedName>
        <fullName evidence="12">ATP-binding cassette subfamily B protein</fullName>
    </submittedName>
</protein>
<keyword evidence="6 12" id="KW-0067">ATP-binding</keyword>
<evidence type="ECO:0000256" key="2">
    <source>
        <dbReference type="ARBA" id="ARBA00022448"/>
    </source>
</evidence>
<feature type="domain" description="ABC transporter" evidence="10">
    <location>
        <begin position="367"/>
        <end position="600"/>
    </location>
</feature>
<evidence type="ECO:0000313" key="13">
    <source>
        <dbReference type="Proteomes" id="UP000247978"/>
    </source>
</evidence>
<dbReference type="SMART" id="SM00382">
    <property type="entry name" value="AAA"/>
    <property type="match status" value="1"/>
</dbReference>
<keyword evidence="5" id="KW-0547">Nucleotide-binding</keyword>
<dbReference type="GO" id="GO:0005524">
    <property type="term" value="F:ATP binding"/>
    <property type="evidence" value="ECO:0007669"/>
    <property type="project" value="UniProtKB-KW"/>
</dbReference>
<dbReference type="InterPro" id="IPR027417">
    <property type="entry name" value="P-loop_NTPase"/>
</dbReference>
<dbReference type="OrthoDB" id="9770415at2"/>
<keyword evidence="2" id="KW-0813">Transport</keyword>
<feature type="transmembrane region" description="Helical" evidence="9">
    <location>
        <begin position="50"/>
        <end position="75"/>
    </location>
</feature>
<proteinExistence type="predicted"/>
<comment type="caution">
    <text evidence="12">The sequence shown here is derived from an EMBL/GenBank/DDBJ whole genome shotgun (WGS) entry which is preliminary data.</text>
</comment>
<dbReference type="SUPFAM" id="SSF52540">
    <property type="entry name" value="P-loop containing nucleoside triphosphate hydrolases"/>
    <property type="match status" value="1"/>
</dbReference>
<evidence type="ECO:0000256" key="4">
    <source>
        <dbReference type="ARBA" id="ARBA00022692"/>
    </source>
</evidence>
<dbReference type="CDD" id="cd18547">
    <property type="entry name" value="ABC_6TM_Tm288_like"/>
    <property type="match status" value="1"/>
</dbReference>
<reference evidence="12 13" key="1">
    <citation type="submission" date="2018-05" db="EMBL/GenBank/DDBJ databases">
        <title>Genomic Encyclopedia of Type Strains, Phase IV (KMG-IV): sequencing the most valuable type-strain genomes for metagenomic binning, comparative biology and taxonomic classification.</title>
        <authorList>
            <person name="Goeker M."/>
        </authorList>
    </citation>
    <scope>NUCLEOTIDE SEQUENCE [LARGE SCALE GENOMIC DNA]</scope>
    <source>
        <strain evidence="12 13">DSM 28556</strain>
    </source>
</reference>
<dbReference type="PANTHER" id="PTHR43394:SF1">
    <property type="entry name" value="ATP-BINDING CASSETTE SUB-FAMILY B MEMBER 10, MITOCHONDRIAL"/>
    <property type="match status" value="1"/>
</dbReference>
<dbReference type="PANTHER" id="PTHR43394">
    <property type="entry name" value="ATP-DEPENDENT PERMEASE MDL1, MITOCHONDRIAL"/>
    <property type="match status" value="1"/>
</dbReference>
<organism evidence="12 13">
    <name type="scientific">Pseudogracilibacillus auburnensis</name>
    <dbReference type="NCBI Taxonomy" id="1494959"/>
    <lineage>
        <taxon>Bacteria</taxon>
        <taxon>Bacillati</taxon>
        <taxon>Bacillota</taxon>
        <taxon>Bacilli</taxon>
        <taxon>Bacillales</taxon>
        <taxon>Bacillaceae</taxon>
        <taxon>Pseudogracilibacillus</taxon>
    </lineage>
</organism>
<comment type="subcellular location">
    <subcellularLocation>
        <location evidence="1">Cell membrane</location>
        <topology evidence="1">Multi-pass membrane protein</topology>
    </subcellularLocation>
</comment>